<gene>
    <name evidence="1" type="ORF">MKP09_12655</name>
</gene>
<evidence type="ECO:0000313" key="2">
    <source>
        <dbReference type="Proteomes" id="UP001202248"/>
    </source>
</evidence>
<proteinExistence type="predicted"/>
<dbReference type="RefSeq" id="WP_240830379.1">
    <property type="nucleotide sequence ID" value="NZ_JAKWBL010000002.1"/>
</dbReference>
<dbReference type="Proteomes" id="UP001202248">
    <property type="component" value="Unassembled WGS sequence"/>
</dbReference>
<protein>
    <submittedName>
        <fullName evidence="1">Uncharacterized protein</fullName>
    </submittedName>
</protein>
<sequence length="94" mass="11025">MGSKDGKQNVTKDSFEEARVYWKFKSKFEGKSESEISASDKYDYKMWLRAKEGIEKTNSNTQETEFLKLMSEVFREGDSVIRADLKKKFTHVKI</sequence>
<dbReference type="EMBL" id="JAKWBL010000002">
    <property type="protein sequence ID" value="MCH5598700.1"/>
    <property type="molecule type" value="Genomic_DNA"/>
</dbReference>
<evidence type="ECO:0000313" key="1">
    <source>
        <dbReference type="EMBL" id="MCH5598700.1"/>
    </source>
</evidence>
<accession>A0ABS9SK33</accession>
<organism evidence="1 2">
    <name type="scientific">Niabella ginsengisoli</name>
    <dbReference type="NCBI Taxonomy" id="522298"/>
    <lineage>
        <taxon>Bacteria</taxon>
        <taxon>Pseudomonadati</taxon>
        <taxon>Bacteroidota</taxon>
        <taxon>Chitinophagia</taxon>
        <taxon>Chitinophagales</taxon>
        <taxon>Chitinophagaceae</taxon>
        <taxon>Niabella</taxon>
    </lineage>
</organism>
<comment type="caution">
    <text evidence="1">The sequence shown here is derived from an EMBL/GenBank/DDBJ whole genome shotgun (WGS) entry which is preliminary data.</text>
</comment>
<name>A0ABS9SK33_9BACT</name>
<keyword evidence="2" id="KW-1185">Reference proteome</keyword>
<reference evidence="1 2" key="1">
    <citation type="submission" date="2022-02" db="EMBL/GenBank/DDBJ databases">
        <authorList>
            <person name="Min J."/>
        </authorList>
    </citation>
    <scope>NUCLEOTIDE SEQUENCE [LARGE SCALE GENOMIC DNA]</scope>
    <source>
        <strain evidence="1 2">GR10-1</strain>
    </source>
</reference>